<protein>
    <submittedName>
        <fullName evidence="3">Unannotated protein</fullName>
    </submittedName>
</protein>
<proteinExistence type="inferred from homology"/>
<dbReference type="PANTHER" id="PTHR33797">
    <property type="entry name" value="ORGANIC HYDROPEROXIDE RESISTANCE PROTEIN-LIKE"/>
    <property type="match status" value="1"/>
</dbReference>
<dbReference type="Gene3D" id="2.20.25.10">
    <property type="match status" value="1"/>
</dbReference>
<feature type="region of interest" description="Disordered" evidence="2">
    <location>
        <begin position="1"/>
        <end position="45"/>
    </location>
</feature>
<dbReference type="InterPro" id="IPR015946">
    <property type="entry name" value="KH_dom-like_a/b"/>
</dbReference>
<accession>A0A6J7CTQ6</accession>
<dbReference type="Pfam" id="PF02566">
    <property type="entry name" value="OsmC"/>
    <property type="match status" value="1"/>
</dbReference>
<dbReference type="PANTHER" id="PTHR33797:SF2">
    <property type="entry name" value="ORGANIC HYDROPEROXIDE RESISTANCE PROTEIN-LIKE"/>
    <property type="match status" value="1"/>
</dbReference>
<dbReference type="InterPro" id="IPR019953">
    <property type="entry name" value="OHR"/>
</dbReference>
<evidence type="ECO:0000256" key="2">
    <source>
        <dbReference type="SAM" id="MobiDB-lite"/>
    </source>
</evidence>
<dbReference type="EMBL" id="CAFBLQ010000015">
    <property type="protein sequence ID" value="CAB4861221.1"/>
    <property type="molecule type" value="Genomic_DNA"/>
</dbReference>
<dbReference type="GO" id="GO:0006979">
    <property type="term" value="P:response to oxidative stress"/>
    <property type="evidence" value="ECO:0007669"/>
    <property type="project" value="InterPro"/>
</dbReference>
<gene>
    <name evidence="3" type="ORF">UFOPK3423_00240</name>
</gene>
<evidence type="ECO:0000256" key="1">
    <source>
        <dbReference type="ARBA" id="ARBA00007378"/>
    </source>
</evidence>
<dbReference type="InterPro" id="IPR036102">
    <property type="entry name" value="OsmC/Ohrsf"/>
</dbReference>
<sequence>MNPIYTTSATVSGGRDGRASTPDGRLDIKLDMPKELGGSDGPGTDPEQLFAAGYAACFESAVRACARGGDVMFSDLSITAEVSLLTDGAGKFGLAVALTGSSDDLAEEQLAALMREAHDVCPYSHATRGNITVTLAPA</sequence>
<dbReference type="NCBIfam" id="TIGR03561">
    <property type="entry name" value="organ_hyd_perox"/>
    <property type="match status" value="1"/>
</dbReference>
<reference evidence="3" key="1">
    <citation type="submission" date="2020-05" db="EMBL/GenBank/DDBJ databases">
        <authorList>
            <person name="Chiriac C."/>
            <person name="Salcher M."/>
            <person name="Ghai R."/>
            <person name="Kavagutti S V."/>
        </authorList>
    </citation>
    <scope>NUCLEOTIDE SEQUENCE</scope>
</reference>
<dbReference type="AlphaFoldDB" id="A0A6J7CTQ6"/>
<name>A0A6J7CTQ6_9ZZZZ</name>
<dbReference type="InterPro" id="IPR003718">
    <property type="entry name" value="OsmC/Ohr_fam"/>
</dbReference>
<feature type="compositionally biased region" description="Polar residues" evidence="2">
    <location>
        <begin position="1"/>
        <end position="11"/>
    </location>
</feature>
<dbReference type="Gene3D" id="3.30.300.20">
    <property type="match status" value="1"/>
</dbReference>
<organism evidence="3">
    <name type="scientific">freshwater metagenome</name>
    <dbReference type="NCBI Taxonomy" id="449393"/>
    <lineage>
        <taxon>unclassified sequences</taxon>
        <taxon>metagenomes</taxon>
        <taxon>ecological metagenomes</taxon>
    </lineage>
</organism>
<feature type="compositionally biased region" description="Basic and acidic residues" evidence="2">
    <location>
        <begin position="24"/>
        <end position="34"/>
    </location>
</feature>
<comment type="similarity">
    <text evidence="1">Belongs to the OsmC/Ohr family.</text>
</comment>
<dbReference type="SUPFAM" id="SSF82784">
    <property type="entry name" value="OsmC-like"/>
    <property type="match status" value="1"/>
</dbReference>
<evidence type="ECO:0000313" key="3">
    <source>
        <dbReference type="EMBL" id="CAB4861221.1"/>
    </source>
</evidence>